<dbReference type="Proteomes" id="UP000095463">
    <property type="component" value="Unassembled WGS sequence"/>
</dbReference>
<dbReference type="OrthoDB" id="9786272at2"/>
<evidence type="ECO:0000259" key="4">
    <source>
        <dbReference type="Pfam" id="PF00370"/>
    </source>
</evidence>
<evidence type="ECO:0000256" key="3">
    <source>
        <dbReference type="ARBA" id="ARBA00022777"/>
    </source>
</evidence>
<keyword evidence="7" id="KW-1185">Reference proteome</keyword>
<dbReference type="InterPro" id="IPR043129">
    <property type="entry name" value="ATPase_NBD"/>
</dbReference>
<dbReference type="InterPro" id="IPR018484">
    <property type="entry name" value="FGGY_N"/>
</dbReference>
<feature type="domain" description="Carbohydrate kinase FGGY C-terminal" evidence="5">
    <location>
        <begin position="249"/>
        <end position="422"/>
    </location>
</feature>
<dbReference type="GO" id="GO:0005975">
    <property type="term" value="P:carbohydrate metabolic process"/>
    <property type="evidence" value="ECO:0007669"/>
    <property type="project" value="InterPro"/>
</dbReference>
<dbReference type="GO" id="GO:0016301">
    <property type="term" value="F:kinase activity"/>
    <property type="evidence" value="ECO:0007669"/>
    <property type="project" value="UniProtKB-KW"/>
</dbReference>
<evidence type="ECO:0000256" key="2">
    <source>
        <dbReference type="ARBA" id="ARBA00022679"/>
    </source>
</evidence>
<sequence length="454" mass="49295">MTVSTVGVIDIGKSNAKVAVVDLDSRTEIAVKKRSNTVLRDGKYPHFDIDGLWDFVIGALRELNAEFPLDAISVTTHGASAALLDADGNLSLPVLDYEFAGPDQFWDAYNEARPDFSESFTPRLPGGLNVGAQLFWQARAFPAEFARTRWILTYPQYWSFRLTGVAAEEITSLGCHTDLWDFTTNLYSSLVMKQGWLDKFAEVRPASDVLGVTLPEVTAALGLKRPLPVYSGIHDSNASLLPHILERDPPFGLVSTGTCVIVASPGGDIDNLDLKRDCLANIDALGRPVPSARFMGGREFEMLTTPREPSTETIERVLSEAIILTPSVVQGSGPFPGREAQWSRPRETLGDDEVYVVTSFYLAMMTAECLRLTGAENHTVVEGPFAGNALYLRMLAAATGRPVEPVKRSATGTSIGAALLARMDRPRPDGHAPVLVEGDATATAYALAWRKLVG</sequence>
<accession>A0A1E5XQZ1</accession>
<comment type="caution">
    <text evidence="6">The sequence shown here is derived from an EMBL/GenBank/DDBJ whole genome shotgun (WGS) entry which is preliminary data.</text>
</comment>
<dbReference type="Pfam" id="PF21546">
    <property type="entry name" value="FGGY_C_2"/>
    <property type="match status" value="1"/>
</dbReference>
<evidence type="ECO:0000259" key="5">
    <source>
        <dbReference type="Pfam" id="PF21546"/>
    </source>
</evidence>
<comment type="similarity">
    <text evidence="1">Belongs to the FGGY kinase family.</text>
</comment>
<dbReference type="Gene3D" id="3.30.420.40">
    <property type="match status" value="2"/>
</dbReference>
<dbReference type="PANTHER" id="PTHR43095:SF5">
    <property type="entry name" value="XYLULOSE KINASE"/>
    <property type="match status" value="1"/>
</dbReference>
<feature type="domain" description="Carbohydrate kinase FGGY N-terminal" evidence="4">
    <location>
        <begin position="7"/>
        <end position="241"/>
    </location>
</feature>
<organism evidence="6 7">
    <name type="scientific">Devosia insulae DS-56</name>
    <dbReference type="NCBI Taxonomy" id="1116389"/>
    <lineage>
        <taxon>Bacteria</taxon>
        <taxon>Pseudomonadati</taxon>
        <taxon>Pseudomonadota</taxon>
        <taxon>Alphaproteobacteria</taxon>
        <taxon>Hyphomicrobiales</taxon>
        <taxon>Devosiaceae</taxon>
        <taxon>Devosia</taxon>
    </lineage>
</organism>
<keyword evidence="3 6" id="KW-0418">Kinase</keyword>
<protein>
    <submittedName>
        <fullName evidence="6">Carbohydrate kinase</fullName>
    </submittedName>
</protein>
<proteinExistence type="inferred from homology"/>
<evidence type="ECO:0000313" key="7">
    <source>
        <dbReference type="Proteomes" id="UP000095463"/>
    </source>
</evidence>
<evidence type="ECO:0000313" key="6">
    <source>
        <dbReference type="EMBL" id="OEO30914.1"/>
    </source>
</evidence>
<dbReference type="Pfam" id="PF00370">
    <property type="entry name" value="FGGY_N"/>
    <property type="match status" value="1"/>
</dbReference>
<dbReference type="SUPFAM" id="SSF53067">
    <property type="entry name" value="Actin-like ATPase domain"/>
    <property type="match status" value="1"/>
</dbReference>
<dbReference type="InterPro" id="IPR050406">
    <property type="entry name" value="FGGY_Carb_Kinase"/>
</dbReference>
<dbReference type="RefSeq" id="WP_069909899.1">
    <property type="nucleotide sequence ID" value="NZ_LAJE02000178.1"/>
</dbReference>
<gene>
    <name evidence="6" type="ORF">VW23_018915</name>
</gene>
<dbReference type="PANTHER" id="PTHR43095">
    <property type="entry name" value="SUGAR KINASE"/>
    <property type="match status" value="1"/>
</dbReference>
<keyword evidence="2" id="KW-0808">Transferase</keyword>
<dbReference type="EMBL" id="LAJE02000178">
    <property type="protein sequence ID" value="OEO30914.1"/>
    <property type="molecule type" value="Genomic_DNA"/>
</dbReference>
<dbReference type="CDD" id="cd07772">
    <property type="entry name" value="ASKHA_NBD_FGGY_NaCK-like"/>
    <property type="match status" value="1"/>
</dbReference>
<dbReference type="AlphaFoldDB" id="A0A1E5XQZ1"/>
<reference evidence="6 7" key="1">
    <citation type="journal article" date="2015" name="Genome Announc.">
        <title>Genome Assemblies of Three Soil-Associated Devosia species: D. insulae, D. limi, and D. soli.</title>
        <authorList>
            <person name="Hassan Y.I."/>
            <person name="Lepp D."/>
            <person name="Zhou T."/>
        </authorList>
    </citation>
    <scope>NUCLEOTIDE SEQUENCE [LARGE SCALE GENOMIC DNA]</scope>
    <source>
        <strain evidence="6 7">DS-56</strain>
    </source>
</reference>
<name>A0A1E5XQZ1_9HYPH</name>
<evidence type="ECO:0000256" key="1">
    <source>
        <dbReference type="ARBA" id="ARBA00009156"/>
    </source>
</evidence>
<dbReference type="InterPro" id="IPR049382">
    <property type="entry name" value="FGGY_C_2"/>
</dbReference>